<dbReference type="InterPro" id="IPR025202">
    <property type="entry name" value="PLD-like_dom"/>
</dbReference>
<organism evidence="2 3">
    <name type="scientific">Modicisalibacter luteus</name>
    <dbReference type="NCBI Taxonomy" id="453962"/>
    <lineage>
        <taxon>Bacteria</taxon>
        <taxon>Pseudomonadati</taxon>
        <taxon>Pseudomonadota</taxon>
        <taxon>Gammaproteobacteria</taxon>
        <taxon>Oceanospirillales</taxon>
        <taxon>Halomonadaceae</taxon>
        <taxon>Modicisalibacter</taxon>
    </lineage>
</organism>
<dbReference type="Pfam" id="PF13091">
    <property type="entry name" value="PLDc_2"/>
    <property type="match status" value="2"/>
</dbReference>
<evidence type="ECO:0000313" key="3">
    <source>
        <dbReference type="Proteomes" id="UP001595640"/>
    </source>
</evidence>
<feature type="domain" description="PLD phosphodiesterase" evidence="1">
    <location>
        <begin position="411"/>
        <end position="438"/>
    </location>
</feature>
<protein>
    <submittedName>
        <fullName evidence="2">Phospholipase D family protein</fullName>
    </submittedName>
</protein>
<dbReference type="EMBL" id="JBHRUH010000019">
    <property type="protein sequence ID" value="MFC3292845.1"/>
    <property type="molecule type" value="Genomic_DNA"/>
</dbReference>
<dbReference type="InterPro" id="IPR001736">
    <property type="entry name" value="PLipase_D/transphosphatidylase"/>
</dbReference>
<dbReference type="SUPFAM" id="SSF56024">
    <property type="entry name" value="Phospholipase D/nuclease"/>
    <property type="match status" value="2"/>
</dbReference>
<dbReference type="PROSITE" id="PS51257">
    <property type="entry name" value="PROKAR_LIPOPROTEIN"/>
    <property type="match status" value="1"/>
</dbReference>
<comment type="caution">
    <text evidence="2">The sequence shown here is derived from an EMBL/GenBank/DDBJ whole genome shotgun (WGS) entry which is preliminary data.</text>
</comment>
<reference evidence="3" key="1">
    <citation type="journal article" date="2019" name="Int. J. Syst. Evol. Microbiol.">
        <title>The Global Catalogue of Microorganisms (GCM) 10K type strain sequencing project: providing services to taxonomists for standard genome sequencing and annotation.</title>
        <authorList>
            <consortium name="The Broad Institute Genomics Platform"/>
            <consortium name="The Broad Institute Genome Sequencing Center for Infectious Disease"/>
            <person name="Wu L."/>
            <person name="Ma J."/>
        </authorList>
    </citation>
    <scope>NUCLEOTIDE SEQUENCE [LARGE SCALE GENOMIC DNA]</scope>
    <source>
        <strain evidence="3">KCTC 12847</strain>
    </source>
</reference>
<dbReference type="PANTHER" id="PTHR21248:SF12">
    <property type="entry name" value="CARDIOLIPIN SYNTHASE C"/>
    <property type="match status" value="1"/>
</dbReference>
<dbReference type="PANTHER" id="PTHR21248">
    <property type="entry name" value="CARDIOLIPIN SYNTHASE"/>
    <property type="match status" value="1"/>
</dbReference>
<dbReference type="CDD" id="cd09113">
    <property type="entry name" value="PLDc_ymdC_like_2"/>
    <property type="match status" value="1"/>
</dbReference>
<feature type="domain" description="PLD phosphodiesterase" evidence="1">
    <location>
        <begin position="176"/>
        <end position="203"/>
    </location>
</feature>
<dbReference type="RefSeq" id="WP_019019760.1">
    <property type="nucleotide sequence ID" value="NZ_BMXD01000010.1"/>
</dbReference>
<dbReference type="PROSITE" id="PS50035">
    <property type="entry name" value="PLD"/>
    <property type="match status" value="2"/>
</dbReference>
<dbReference type="CDD" id="cd09111">
    <property type="entry name" value="PLDc_ymdC_like_1"/>
    <property type="match status" value="1"/>
</dbReference>
<dbReference type="Proteomes" id="UP001595640">
    <property type="component" value="Unassembled WGS sequence"/>
</dbReference>
<dbReference type="SMART" id="SM00155">
    <property type="entry name" value="PLDc"/>
    <property type="match status" value="2"/>
</dbReference>
<evidence type="ECO:0000313" key="2">
    <source>
        <dbReference type="EMBL" id="MFC3292845.1"/>
    </source>
</evidence>
<sequence>MTLHLSKPGSCGRRWLWALASLLWLVGCTSVDVARVPSQALSLDTARDTYLGAWARQADGAHDGVSGMRLLSDGPTAFALRASLAAHAQKTLDVQTYIFEDDRTGRALLRQMLHAAQRGVRVRLLLEDPTSRNKQAILAAFDSHPNAEVRVFNPVATGRGTRLTYYLTLLAQFDRKHRRMHNKLWVTDNAVAITGGRNLGDEYFEVDAELNFNDLDVMAVGPVVATLSGSFDSFWNHPLAVPLRQFESAQDDAWHDLLFELAEDAAQGNALSTQPAFRRLAGEPGRSLFDSLVWAPAIALWDSPEKLAVTGYPPFELTLMNQLEGAFGRLEDEMLIISPYVIPTRAGVDILKGLAQRGITLSVLTNSLEATDVPSLHGAYAPWRPAMLKQGARLYELRGDLSRQPTRAVGEISSLHTKAMAFDRDRVFIGSLNADPRSLWWNSELGLLIDSRELGQQLWDLARQGMHPSRSYQVTLAENGSLRWETRRDGRKVVLDEEPGGFWRHVKAAALRLLPIEHLL</sequence>
<proteinExistence type="predicted"/>
<keyword evidence="3" id="KW-1185">Reference proteome</keyword>
<gene>
    <name evidence="2" type="ORF">ACFOEI_12305</name>
</gene>
<accession>A0ABV7M321</accession>
<evidence type="ECO:0000259" key="1">
    <source>
        <dbReference type="PROSITE" id="PS50035"/>
    </source>
</evidence>
<name>A0ABV7M321_9GAMM</name>
<dbReference type="Gene3D" id="3.30.870.10">
    <property type="entry name" value="Endonuclease Chain A"/>
    <property type="match status" value="2"/>
</dbReference>